<dbReference type="Proteomes" id="UP001281305">
    <property type="component" value="Chromosome"/>
</dbReference>
<keyword evidence="4" id="KW-0010">Activator</keyword>
<name>A0ABZ2TGI3_9RHOB</name>
<protein>
    <submittedName>
        <fullName evidence="7">Hydrogen peroxide-inducible genes activator</fullName>
    </submittedName>
</protein>
<accession>A0ABZ2TGI3</accession>
<dbReference type="EMBL" id="CP146606">
    <property type="protein sequence ID" value="WYK18843.1"/>
    <property type="molecule type" value="Genomic_DNA"/>
</dbReference>
<keyword evidence="2" id="KW-0805">Transcription regulation</keyword>
<evidence type="ECO:0000313" key="7">
    <source>
        <dbReference type="EMBL" id="WYK18843.1"/>
    </source>
</evidence>
<evidence type="ECO:0000256" key="4">
    <source>
        <dbReference type="ARBA" id="ARBA00023159"/>
    </source>
</evidence>
<keyword evidence="3" id="KW-0238">DNA-binding</keyword>
<sequence length="303" mass="33753">MIGFTLKHFRYFDALARMGHFGRAAEASGITQPALSAQIKELETMLGAPLVERASRKIRITTLGEEFLARARKVLTDVDEMSELARKPDGPLKGRLRMGIIPTVAPYLLPEIIRRLSVALPELELRPRESVTQSLLDDLMQSKLDFVIAALPVSEPSLREFALFDEEFVLVRSEAFAHKPVPTPDRLQEMKLLLLEEGHCFRDQALSFCDIRSSDPSLLMEGSSLATLVQMVDAGLGLTLIPEMAVPLEANGTSVTISRFHKNKPKRTIGMIWRKTNPLEKQLMGLGASIRQIGQAQRDRLTG</sequence>
<evidence type="ECO:0000256" key="1">
    <source>
        <dbReference type="ARBA" id="ARBA00009437"/>
    </source>
</evidence>
<reference evidence="7 8" key="1">
    <citation type="submission" date="2024-02" db="EMBL/GenBank/DDBJ databases">
        <title>Roseovarius strain W115 nov., isolated from a marine algae.</title>
        <authorList>
            <person name="Lee M.W."/>
            <person name="Lee J.K."/>
            <person name="Kim J.M."/>
            <person name="Choi D.G."/>
            <person name="Baek J.H."/>
            <person name="Bayburt H."/>
            <person name="Jung J.J."/>
            <person name="Han D.M."/>
            <person name="Jeon C.O."/>
        </authorList>
    </citation>
    <scope>NUCLEOTIDE SEQUENCE [LARGE SCALE GENOMIC DNA]</scope>
    <source>
        <strain evidence="7 8">W115</strain>
    </source>
</reference>
<dbReference type="InterPro" id="IPR036388">
    <property type="entry name" value="WH-like_DNA-bd_sf"/>
</dbReference>
<dbReference type="CDD" id="cd08411">
    <property type="entry name" value="PBP2_OxyR"/>
    <property type="match status" value="1"/>
</dbReference>
<comment type="similarity">
    <text evidence="1">Belongs to the LysR transcriptional regulatory family.</text>
</comment>
<evidence type="ECO:0000313" key="8">
    <source>
        <dbReference type="Proteomes" id="UP001281305"/>
    </source>
</evidence>
<dbReference type="PRINTS" id="PR00039">
    <property type="entry name" value="HTHLYSR"/>
</dbReference>
<organism evidence="7 8">
    <name type="scientific">Roseovarius rhodophyticola</name>
    <dbReference type="NCBI Taxonomy" id="3080827"/>
    <lineage>
        <taxon>Bacteria</taxon>
        <taxon>Pseudomonadati</taxon>
        <taxon>Pseudomonadota</taxon>
        <taxon>Alphaproteobacteria</taxon>
        <taxon>Rhodobacterales</taxon>
        <taxon>Roseobacteraceae</taxon>
        <taxon>Roseovarius</taxon>
    </lineage>
</organism>
<dbReference type="PANTHER" id="PTHR30346:SF26">
    <property type="entry name" value="HYDROGEN PEROXIDE-INDUCIBLE GENES ACTIVATOR"/>
    <property type="match status" value="1"/>
</dbReference>
<gene>
    <name evidence="7" type="ORF">RZS32_002840</name>
</gene>
<dbReference type="PROSITE" id="PS50931">
    <property type="entry name" value="HTH_LYSR"/>
    <property type="match status" value="1"/>
</dbReference>
<proteinExistence type="inferred from homology"/>
<feature type="domain" description="HTH lysR-type" evidence="6">
    <location>
        <begin position="4"/>
        <end position="61"/>
    </location>
</feature>
<dbReference type="InterPro" id="IPR000847">
    <property type="entry name" value="LysR_HTH_N"/>
</dbReference>
<dbReference type="RefSeq" id="WP_339106801.1">
    <property type="nucleotide sequence ID" value="NZ_CP146606.1"/>
</dbReference>
<keyword evidence="8" id="KW-1185">Reference proteome</keyword>
<dbReference type="Gene3D" id="3.40.190.10">
    <property type="entry name" value="Periplasmic binding protein-like II"/>
    <property type="match status" value="2"/>
</dbReference>
<evidence type="ECO:0000259" key="6">
    <source>
        <dbReference type="PROSITE" id="PS50931"/>
    </source>
</evidence>
<evidence type="ECO:0000256" key="5">
    <source>
        <dbReference type="ARBA" id="ARBA00023163"/>
    </source>
</evidence>
<dbReference type="Pfam" id="PF03466">
    <property type="entry name" value="LysR_substrate"/>
    <property type="match status" value="1"/>
</dbReference>
<evidence type="ECO:0000256" key="2">
    <source>
        <dbReference type="ARBA" id="ARBA00023015"/>
    </source>
</evidence>
<dbReference type="Pfam" id="PF00126">
    <property type="entry name" value="HTH_1"/>
    <property type="match status" value="1"/>
</dbReference>
<dbReference type="SUPFAM" id="SSF46785">
    <property type="entry name" value="Winged helix' DNA-binding domain"/>
    <property type="match status" value="1"/>
</dbReference>
<dbReference type="Gene3D" id="1.10.10.10">
    <property type="entry name" value="Winged helix-like DNA-binding domain superfamily/Winged helix DNA-binding domain"/>
    <property type="match status" value="1"/>
</dbReference>
<dbReference type="SUPFAM" id="SSF53850">
    <property type="entry name" value="Periplasmic binding protein-like II"/>
    <property type="match status" value="1"/>
</dbReference>
<dbReference type="InterPro" id="IPR036390">
    <property type="entry name" value="WH_DNA-bd_sf"/>
</dbReference>
<keyword evidence="5" id="KW-0804">Transcription</keyword>
<dbReference type="PANTHER" id="PTHR30346">
    <property type="entry name" value="TRANSCRIPTIONAL DUAL REGULATOR HCAR-RELATED"/>
    <property type="match status" value="1"/>
</dbReference>
<dbReference type="InterPro" id="IPR005119">
    <property type="entry name" value="LysR_subst-bd"/>
</dbReference>
<evidence type="ECO:0000256" key="3">
    <source>
        <dbReference type="ARBA" id="ARBA00023125"/>
    </source>
</evidence>